<dbReference type="VEuPathDB" id="FungiDB:PDIP_80730"/>
<name>A0A7T7BI21_PENDI</name>
<dbReference type="EMBL" id="CP060774">
    <property type="protein sequence ID" value="QQK40546.1"/>
    <property type="molecule type" value="Genomic_DNA"/>
</dbReference>
<evidence type="ECO:0000313" key="2">
    <source>
        <dbReference type="Proteomes" id="UP000595662"/>
    </source>
</evidence>
<dbReference type="AlphaFoldDB" id="A0A7T7BI21"/>
<dbReference type="GeneID" id="26236389"/>
<dbReference type="RefSeq" id="XP_014532230.2">
    <property type="nucleotide sequence ID" value="XM_014676744.2"/>
</dbReference>
<reference evidence="1 2" key="1">
    <citation type="submission" date="2020-08" db="EMBL/GenBank/DDBJ databases">
        <title>The completed genome sequence of the pathogenic ascomycete fungus Penicillium digitatum.</title>
        <authorList>
            <person name="Wang M."/>
        </authorList>
    </citation>
    <scope>NUCLEOTIDE SEQUENCE [LARGE SCALE GENOMIC DNA]</scope>
    <source>
        <strain evidence="1 2">PdW03</strain>
    </source>
</reference>
<organism evidence="1 2">
    <name type="scientific">Penicillium digitatum</name>
    <name type="common">Green mold</name>
    <dbReference type="NCBI Taxonomy" id="36651"/>
    <lineage>
        <taxon>Eukaryota</taxon>
        <taxon>Fungi</taxon>
        <taxon>Dikarya</taxon>
        <taxon>Ascomycota</taxon>
        <taxon>Pezizomycotina</taxon>
        <taxon>Eurotiomycetes</taxon>
        <taxon>Eurotiomycetidae</taxon>
        <taxon>Eurotiales</taxon>
        <taxon>Aspergillaceae</taxon>
        <taxon>Penicillium</taxon>
    </lineage>
</organism>
<protein>
    <submittedName>
        <fullName evidence="1">Multicopper oxidase, copper-binding site</fullName>
    </submittedName>
</protein>
<sequence>MEFTENILVYTASKSKVHIQPNPQLHSVAWARVAVLRGRSIEGLEDLQITPRASVRSHVSREHSTACPRTMVSEWINENHLIWTLCADLAESDADQDWTRGFNTHYSSQ</sequence>
<gene>
    <name evidence="1" type="ORF">Pdw03_3400</name>
</gene>
<accession>A0A7T7BI21</accession>
<dbReference type="Proteomes" id="UP000595662">
    <property type="component" value="Chromosome 1"/>
</dbReference>
<proteinExistence type="predicted"/>
<dbReference type="KEGG" id="pdp:PDIP_80730"/>
<evidence type="ECO:0000313" key="1">
    <source>
        <dbReference type="EMBL" id="QQK40546.1"/>
    </source>
</evidence>